<dbReference type="Proteomes" id="UP000605013">
    <property type="component" value="Unassembled WGS sequence"/>
</dbReference>
<reference evidence="2 3" key="1">
    <citation type="submission" date="2020-12" db="EMBL/GenBank/DDBJ databases">
        <title>Olleya sediminilitoris sp. nov., isolated from a tidal flat.</title>
        <authorList>
            <person name="Park S."/>
            <person name="Yoon J.-H."/>
        </authorList>
    </citation>
    <scope>NUCLEOTIDE SEQUENCE [LARGE SCALE GENOMIC DNA]</scope>
    <source>
        <strain evidence="2 3">YSTF-M6</strain>
    </source>
</reference>
<dbReference type="Gene3D" id="3.40.50.620">
    <property type="entry name" value="HUPs"/>
    <property type="match status" value="2"/>
</dbReference>
<organism evidence="2 3">
    <name type="scientific">Olleya sediminilitoris</name>
    <dbReference type="NCBI Taxonomy" id="2795739"/>
    <lineage>
        <taxon>Bacteria</taxon>
        <taxon>Pseudomonadati</taxon>
        <taxon>Bacteroidota</taxon>
        <taxon>Flavobacteriia</taxon>
        <taxon>Flavobacteriales</taxon>
        <taxon>Flavobacteriaceae</taxon>
    </lineage>
</organism>
<dbReference type="EMBL" id="JAEMEF010000018">
    <property type="protein sequence ID" value="MBL7561148.1"/>
    <property type="molecule type" value="Genomic_DNA"/>
</dbReference>
<comment type="caution">
    <text evidence="2">The sequence shown here is derived from an EMBL/GenBank/DDBJ whole genome shotgun (WGS) entry which is preliminary data.</text>
</comment>
<dbReference type="SUPFAM" id="SSF52402">
    <property type="entry name" value="Adenine nucleotide alpha hydrolases-like"/>
    <property type="match status" value="2"/>
</dbReference>
<sequence length="277" mass="32037">MKLSILIPTDFSNNAKSAINYAIKLYQEQECTFYLLHAWSVKTNNRTYITSNFVDTSKEEAKIKLKDFKNNIESLNANKKHTFKTIFSTNKLIDAINCNLKDFSIDQLFMGTKGVTKAKEQWFGSNTVNTIKKINQCPIIVVPDEYNFKPLKQIAFATDYNRHFGDELITIKAFVKLYDSKLQVVHVCKKNTLTDNQNHNLTMLQANLSDIPHNFNWMTDELKKTEEITNFIKLQDIDALILINYNHGFIENLINEPVIKNVVSYPDVPLLILPYKD</sequence>
<gene>
    <name evidence="2" type="ORF">JAO71_15200</name>
</gene>
<dbReference type="Pfam" id="PF00582">
    <property type="entry name" value="Usp"/>
    <property type="match status" value="1"/>
</dbReference>
<feature type="domain" description="UspA" evidence="1">
    <location>
        <begin position="5"/>
        <end position="143"/>
    </location>
</feature>
<keyword evidence="3" id="KW-1185">Reference proteome</keyword>
<dbReference type="InterPro" id="IPR006016">
    <property type="entry name" value="UspA"/>
</dbReference>
<proteinExistence type="predicted"/>
<dbReference type="CDD" id="cd00293">
    <property type="entry name" value="USP-like"/>
    <property type="match status" value="1"/>
</dbReference>
<protein>
    <submittedName>
        <fullName evidence="2">Universal stress protein</fullName>
    </submittedName>
</protein>
<accession>A0ABS1WPX2</accession>
<evidence type="ECO:0000259" key="1">
    <source>
        <dbReference type="Pfam" id="PF00582"/>
    </source>
</evidence>
<dbReference type="RefSeq" id="WP_203001646.1">
    <property type="nucleotide sequence ID" value="NZ_JAEMEF010000018.1"/>
</dbReference>
<dbReference type="InterPro" id="IPR014729">
    <property type="entry name" value="Rossmann-like_a/b/a_fold"/>
</dbReference>
<evidence type="ECO:0000313" key="3">
    <source>
        <dbReference type="Proteomes" id="UP000605013"/>
    </source>
</evidence>
<evidence type="ECO:0000313" key="2">
    <source>
        <dbReference type="EMBL" id="MBL7561148.1"/>
    </source>
</evidence>
<name>A0ABS1WPX2_9FLAO</name>